<proteinExistence type="predicted"/>
<keyword evidence="1" id="KW-0614">Plasmid</keyword>
<evidence type="ECO:0000313" key="1">
    <source>
        <dbReference type="EMBL" id="AJS09873.1"/>
    </source>
</evidence>
<reference evidence="1" key="1">
    <citation type="journal article" date="2015" name="FEMS Microbiol. Lett.">
        <title>Characterisation of a large novel phage-like plasmid in Salmonella enterica serovar Typhimurium.</title>
        <authorList>
            <person name="Octavia S."/>
            <person name="Sara J."/>
            <person name="Lan R."/>
        </authorList>
    </citation>
    <scope>NUCLEOTIDE SEQUENCE</scope>
    <source>
        <strain evidence="1">L946</strain>
        <plasmid evidence="1">pSTM_Phi</plasmid>
    </source>
</reference>
<name>A0A0D3RKE7_SALTM</name>
<evidence type="ECO:0008006" key="2">
    <source>
        <dbReference type="Google" id="ProtNLM"/>
    </source>
</evidence>
<dbReference type="AlphaFoldDB" id="A0A0D3RKE7"/>
<accession>A0A0D3RKE7</accession>
<dbReference type="RefSeq" id="WP_079825664.1">
    <property type="nucleotide sequence ID" value="NZ_KP763470.1"/>
</dbReference>
<organism evidence="1">
    <name type="scientific">Salmonella typhimurium</name>
    <dbReference type="NCBI Taxonomy" id="90371"/>
    <lineage>
        <taxon>Bacteria</taxon>
        <taxon>Pseudomonadati</taxon>
        <taxon>Pseudomonadota</taxon>
        <taxon>Gammaproteobacteria</taxon>
        <taxon>Enterobacterales</taxon>
        <taxon>Enterobacteriaceae</taxon>
        <taxon>Salmonella</taxon>
    </lineage>
</organism>
<sequence>MFGTAKEIIEKLDNYPEDEPLLMVMWQKEDVAQVRPDLTDEQYIKVMRKIKDCHDANVGVNWDVISDTADTMFPKEGCHAENH</sequence>
<dbReference type="EMBL" id="KP763470">
    <property type="protein sequence ID" value="AJS09873.1"/>
    <property type="molecule type" value="Genomic_DNA"/>
</dbReference>
<geneLocation type="plasmid" evidence="1">
    <name>pSTM_Phi</name>
</geneLocation>
<protein>
    <recommendedName>
        <fullName evidence="2">DUF1380 domain-containing protein</fullName>
    </recommendedName>
</protein>